<dbReference type="Proteomes" id="UP000185494">
    <property type="component" value="Chromosome 1"/>
</dbReference>
<dbReference type="AlphaFoldDB" id="A0A1L7AHP3"/>
<reference evidence="2" key="3">
    <citation type="submission" date="2023-09" db="EMBL/GenBank/DDBJ databases">
        <authorList>
            <person name="Schober I."/>
            <person name="Bunk B."/>
        </authorList>
    </citation>
    <scope>NUCLEOTIDE SEQUENCE</scope>
    <source>
        <strain evidence="2">DSM 103800</strain>
    </source>
</reference>
<dbReference type="Proteomes" id="UP001258945">
    <property type="component" value="Unassembled WGS sequence"/>
</dbReference>
<dbReference type="Pfam" id="PF05853">
    <property type="entry name" value="BKACE"/>
    <property type="match status" value="2"/>
</dbReference>
<dbReference type="EMBL" id="CP015583">
    <property type="protein sequence ID" value="APT58304.1"/>
    <property type="molecule type" value="Genomic_DNA"/>
</dbReference>
<evidence type="ECO:0000313" key="1">
    <source>
        <dbReference type="EMBL" id="APT58304.1"/>
    </source>
</evidence>
<organism evidence="1 3">
    <name type="scientific">Roseomonas gilardii</name>
    <dbReference type="NCBI Taxonomy" id="257708"/>
    <lineage>
        <taxon>Bacteria</taxon>
        <taxon>Pseudomonadati</taxon>
        <taxon>Pseudomonadota</taxon>
        <taxon>Alphaproteobacteria</taxon>
        <taxon>Acetobacterales</taxon>
        <taxon>Roseomonadaceae</taxon>
        <taxon>Roseomonas</taxon>
    </lineage>
</organism>
<reference evidence="1 3" key="1">
    <citation type="submission" date="2016-05" db="EMBL/GenBank/DDBJ databases">
        <title>Complete Genome and Methylome Analysis of Psychrotrophic Bacterial Isolates from Antarctic Lake Untersee.</title>
        <authorList>
            <person name="Fomenkov A."/>
            <person name="Akimov V.N."/>
            <person name="Vasilyeva L.V."/>
            <person name="Andersen D."/>
            <person name="Vincze T."/>
            <person name="Roberts R.J."/>
        </authorList>
    </citation>
    <scope>NUCLEOTIDE SEQUENCE [LARGE SCALE GENOMIC DNA]</scope>
    <source>
        <strain evidence="1 3">U14-5</strain>
    </source>
</reference>
<dbReference type="STRING" id="257708.RGI145_15480"/>
<dbReference type="Gene3D" id="3.20.20.70">
    <property type="entry name" value="Aldolase class I"/>
    <property type="match status" value="2"/>
</dbReference>
<dbReference type="KEGG" id="rgi:RGI145_15480"/>
<evidence type="ECO:0000313" key="4">
    <source>
        <dbReference type="Proteomes" id="UP001258945"/>
    </source>
</evidence>
<dbReference type="InterPro" id="IPR013785">
    <property type="entry name" value="Aldolase_TIM"/>
</dbReference>
<dbReference type="PANTHER" id="PTHR37418:SF1">
    <property type="entry name" value="3-KETO-5-AMINOHEXANOATE CLEAVAGE PROTEIN"/>
    <property type="match status" value="1"/>
</dbReference>
<proteinExistence type="predicted"/>
<dbReference type="EMBL" id="JAVVDO010000008">
    <property type="protein sequence ID" value="MDT8330844.1"/>
    <property type="molecule type" value="Genomic_DNA"/>
</dbReference>
<accession>A0A1L7AHP3</accession>
<dbReference type="InterPro" id="IPR008567">
    <property type="entry name" value="BKACE"/>
</dbReference>
<dbReference type="PANTHER" id="PTHR37418">
    <property type="entry name" value="3-KETO-5-AMINOHEXANOATE CLEAVAGE ENZYME-RELATED"/>
    <property type="match status" value="1"/>
</dbReference>
<name>A0A1L7AHP3_9PROT</name>
<sequence length="241" mass="25073">MRIQACLNGARPVGFHPGLPLGEAEVARDAAACAEAGAVALHLHPRNTRLVESLAPEAIRSAVMAARLSGLPVSVSTGAWIAGDDARRRAMIASWALLGEGRPEEASVNLSEPDAPAVIDALHASGIGVEAGLASVQDTDRFLALDRGCRRVLVEIPDLPPDRAVPLAKAILARLDAAGHGAERQLHGEGRSVWPCFDLAAELGLMARLGLEDGAELPDGRQADGNVALIRAGLARAAQWA</sequence>
<reference evidence="2 4" key="2">
    <citation type="journal article" date="2019" name="Microb. Pathog.">
        <title>Comparison of VITEK 2, MALDI-TOF MS, 16S rRNA gene sequencing, and whole-genome sequencing for identification of Roseomonas mucosa.</title>
        <authorList>
            <person name="Rudolph W.W."/>
            <person name="Gunzer F."/>
            <person name="Trauth M."/>
            <person name="Bunk B."/>
            <person name="Bigge R."/>
            <person name="Schrottner P."/>
        </authorList>
    </citation>
    <scope>NUCLEOTIDE SEQUENCE [LARGE SCALE GENOMIC DNA]</scope>
    <source>
        <strain evidence="2 4">DSM 103800</strain>
    </source>
</reference>
<gene>
    <name evidence="1" type="ORF">RGI145_15480</name>
    <name evidence="2" type="ORF">RQ831_07245</name>
</gene>
<dbReference type="RefSeq" id="WP_075799073.1">
    <property type="nucleotide sequence ID" value="NZ_CP015583.1"/>
</dbReference>
<protein>
    <submittedName>
        <fullName evidence="2">3-keto-5-aminohexanoate cleavage protein</fullName>
    </submittedName>
</protein>
<keyword evidence="4" id="KW-1185">Reference proteome</keyword>
<evidence type="ECO:0000313" key="3">
    <source>
        <dbReference type="Proteomes" id="UP000185494"/>
    </source>
</evidence>
<dbReference type="GO" id="GO:0043720">
    <property type="term" value="F:3-keto-5-aminohexanoate cleavage activity"/>
    <property type="evidence" value="ECO:0007669"/>
    <property type="project" value="InterPro"/>
</dbReference>
<evidence type="ECO:0000313" key="2">
    <source>
        <dbReference type="EMBL" id="MDT8330844.1"/>
    </source>
</evidence>
<dbReference type="eggNOG" id="COG3246">
    <property type="taxonomic scope" value="Bacteria"/>
</dbReference>